<evidence type="ECO:0000256" key="3">
    <source>
        <dbReference type="ARBA" id="ARBA00008212"/>
    </source>
</evidence>
<feature type="domain" description="SP-RING-type" evidence="12">
    <location>
        <begin position="183"/>
        <end position="270"/>
    </location>
</feature>
<dbReference type="Proteomes" id="UP000243579">
    <property type="component" value="Unassembled WGS sequence"/>
</dbReference>
<dbReference type="SUPFAM" id="SSF57850">
    <property type="entry name" value="RING/U-box"/>
    <property type="match status" value="1"/>
</dbReference>
<dbReference type="Gene3D" id="3.30.40.10">
    <property type="entry name" value="Zinc/RING finger domain, C3HC4 (zinc finger)"/>
    <property type="match status" value="1"/>
</dbReference>
<comment type="caution">
    <text evidence="13">The sequence shown here is derived from an EMBL/GenBank/DDBJ whole genome shotgun (WGS) entry which is preliminary data.</text>
</comment>
<evidence type="ECO:0000313" key="14">
    <source>
        <dbReference type="Proteomes" id="UP000243579"/>
    </source>
</evidence>
<dbReference type="PANTHER" id="PTHR21330">
    <property type="entry name" value="E3 SUMO-PROTEIN LIGASE NSE2"/>
    <property type="match status" value="1"/>
</dbReference>
<comment type="subcellular location">
    <subcellularLocation>
        <location evidence="1">Nucleus</location>
    </subcellularLocation>
</comment>
<evidence type="ECO:0000256" key="2">
    <source>
        <dbReference type="ARBA" id="ARBA00004718"/>
    </source>
</evidence>
<evidence type="ECO:0000256" key="1">
    <source>
        <dbReference type="ARBA" id="ARBA00004123"/>
    </source>
</evidence>
<protein>
    <recommendedName>
        <fullName evidence="12">SP-RING-type domain-containing protein</fullName>
    </recommendedName>
</protein>
<dbReference type="UniPathway" id="UPA00886"/>
<dbReference type="CDD" id="cd16651">
    <property type="entry name" value="SPL-RING_NSE2"/>
    <property type="match status" value="1"/>
</dbReference>
<keyword evidence="5" id="KW-0479">Metal-binding</keyword>
<feature type="region of interest" description="Disordered" evidence="11">
    <location>
        <begin position="1"/>
        <end position="34"/>
    </location>
</feature>
<dbReference type="PROSITE" id="PS51044">
    <property type="entry name" value="ZF_SP_RING"/>
    <property type="match status" value="1"/>
</dbReference>
<reference evidence="13 14" key="1">
    <citation type="journal article" date="2014" name="Genome Biol. Evol.">
        <title>The secreted proteins of Achlya hypogyna and Thraustotheca clavata identify the ancestral oomycete secretome and reveal gene acquisitions by horizontal gene transfer.</title>
        <authorList>
            <person name="Misner I."/>
            <person name="Blouin N."/>
            <person name="Leonard G."/>
            <person name="Richards T.A."/>
            <person name="Lane C.E."/>
        </authorList>
    </citation>
    <scope>NUCLEOTIDE SEQUENCE [LARGE SCALE GENOMIC DNA]</scope>
    <source>
        <strain evidence="13 14">ATCC 48635</strain>
    </source>
</reference>
<keyword evidence="9" id="KW-0539">Nucleus</keyword>
<keyword evidence="8" id="KW-0862">Zinc</keyword>
<dbReference type="InterPro" id="IPR026846">
    <property type="entry name" value="Nse2(Mms21)"/>
</dbReference>
<dbReference type="GO" id="GO:0016925">
    <property type="term" value="P:protein sumoylation"/>
    <property type="evidence" value="ECO:0007669"/>
    <property type="project" value="UniProtKB-UniPathway"/>
</dbReference>
<evidence type="ECO:0000256" key="5">
    <source>
        <dbReference type="ARBA" id="ARBA00022723"/>
    </source>
</evidence>
<evidence type="ECO:0000256" key="7">
    <source>
        <dbReference type="ARBA" id="ARBA00022786"/>
    </source>
</evidence>
<evidence type="ECO:0000256" key="11">
    <source>
        <dbReference type="SAM" id="MobiDB-lite"/>
    </source>
</evidence>
<dbReference type="InterPro" id="IPR004181">
    <property type="entry name" value="Znf_MIZ"/>
</dbReference>
<dbReference type="Pfam" id="PF11789">
    <property type="entry name" value="zf-Nse"/>
    <property type="match status" value="1"/>
</dbReference>
<sequence length="291" mass="31833">MAGRSGKRKAMVVDSDDDEGYLQPGGGESDEGDEGVVEAPAMVIKTPAQWLQEIDEEVKATLPEALGVCVSNAKRQRHDLLKRVIEGSSAVCGIAAMVKEHGNETQMTALKELTTDFITLHGRIGAYEKNLESLGRKLATRAIPKNFAGSLKVGAIHISDADVARHEYYKRFCNAAGIEDEDEDADVLVQETETARSFACPITLLDMEHPLRNTPCGHTYSKEGITAHLKRSNKCPIGGCQHKVALETLERDVDMEVRIASHRNHADLNNTTAFLAADDEDDDEIAEHNVE</sequence>
<dbReference type="GO" id="GO:0008270">
    <property type="term" value="F:zinc ion binding"/>
    <property type="evidence" value="ECO:0007669"/>
    <property type="project" value="UniProtKB-KW"/>
</dbReference>
<dbReference type="STRING" id="1202772.A0A1V9YNQ9"/>
<dbReference type="GO" id="GO:0030915">
    <property type="term" value="C:Smc5-Smc6 complex"/>
    <property type="evidence" value="ECO:0007669"/>
    <property type="project" value="InterPro"/>
</dbReference>
<dbReference type="GO" id="GO:0061665">
    <property type="term" value="F:SUMO ligase activity"/>
    <property type="evidence" value="ECO:0007669"/>
    <property type="project" value="TreeGrafter"/>
</dbReference>
<dbReference type="AlphaFoldDB" id="A0A1V9YNQ9"/>
<comment type="pathway">
    <text evidence="2">Protein modification; protein sumoylation.</text>
</comment>
<evidence type="ECO:0000259" key="12">
    <source>
        <dbReference type="PROSITE" id="PS51044"/>
    </source>
</evidence>
<evidence type="ECO:0000313" key="13">
    <source>
        <dbReference type="EMBL" id="OQR87352.1"/>
    </source>
</evidence>
<comment type="similarity">
    <text evidence="3">Belongs to the NSE2 family.</text>
</comment>
<dbReference type="GO" id="GO:0005634">
    <property type="term" value="C:nucleus"/>
    <property type="evidence" value="ECO:0007669"/>
    <property type="project" value="UniProtKB-SubCell"/>
</dbReference>
<gene>
    <name evidence="13" type="ORF">ACHHYP_09101</name>
</gene>
<dbReference type="GO" id="GO:0000724">
    <property type="term" value="P:double-strand break repair via homologous recombination"/>
    <property type="evidence" value="ECO:0007669"/>
    <property type="project" value="InterPro"/>
</dbReference>
<keyword evidence="4" id="KW-0808">Transferase</keyword>
<evidence type="ECO:0000256" key="8">
    <source>
        <dbReference type="ARBA" id="ARBA00022833"/>
    </source>
</evidence>
<evidence type="ECO:0000256" key="10">
    <source>
        <dbReference type="PROSITE-ProRule" id="PRU00452"/>
    </source>
</evidence>
<dbReference type="EMBL" id="JNBR01001449">
    <property type="protein sequence ID" value="OQR87352.1"/>
    <property type="molecule type" value="Genomic_DNA"/>
</dbReference>
<evidence type="ECO:0000256" key="4">
    <source>
        <dbReference type="ARBA" id="ARBA00022679"/>
    </source>
</evidence>
<dbReference type="PANTHER" id="PTHR21330:SF1">
    <property type="entry name" value="E3 SUMO-PROTEIN LIGASE NSE2"/>
    <property type="match status" value="1"/>
</dbReference>
<evidence type="ECO:0000256" key="6">
    <source>
        <dbReference type="ARBA" id="ARBA00022771"/>
    </source>
</evidence>
<organism evidence="13 14">
    <name type="scientific">Achlya hypogyna</name>
    <name type="common">Oomycete</name>
    <name type="synonym">Protoachlya hypogyna</name>
    <dbReference type="NCBI Taxonomy" id="1202772"/>
    <lineage>
        <taxon>Eukaryota</taxon>
        <taxon>Sar</taxon>
        <taxon>Stramenopiles</taxon>
        <taxon>Oomycota</taxon>
        <taxon>Saprolegniomycetes</taxon>
        <taxon>Saprolegniales</taxon>
        <taxon>Achlyaceae</taxon>
        <taxon>Achlya</taxon>
    </lineage>
</organism>
<dbReference type="InterPro" id="IPR013083">
    <property type="entry name" value="Znf_RING/FYVE/PHD"/>
</dbReference>
<dbReference type="OrthoDB" id="26899at2759"/>
<proteinExistence type="inferred from homology"/>
<evidence type="ECO:0000256" key="9">
    <source>
        <dbReference type="ARBA" id="ARBA00023242"/>
    </source>
</evidence>
<feature type="compositionally biased region" description="Basic residues" evidence="11">
    <location>
        <begin position="1"/>
        <end position="10"/>
    </location>
</feature>
<keyword evidence="7" id="KW-0833">Ubl conjugation pathway</keyword>
<name>A0A1V9YNQ9_ACHHY</name>
<accession>A0A1V9YNQ9</accession>
<keyword evidence="14" id="KW-1185">Reference proteome</keyword>
<keyword evidence="6 10" id="KW-0863">Zinc-finger</keyword>